<feature type="transmembrane region" description="Helical" evidence="1">
    <location>
        <begin position="118"/>
        <end position="137"/>
    </location>
</feature>
<reference evidence="2" key="1">
    <citation type="submission" date="2021-06" db="EMBL/GenBank/DDBJ databases">
        <authorList>
            <person name="Kallberg Y."/>
            <person name="Tangrot J."/>
            <person name="Rosling A."/>
        </authorList>
    </citation>
    <scope>NUCLEOTIDE SEQUENCE</scope>
    <source>
        <strain evidence="2">MA453B</strain>
    </source>
</reference>
<accession>A0A9N8WEV3</accession>
<keyword evidence="1" id="KW-0472">Membrane</keyword>
<feature type="transmembrane region" description="Helical" evidence="1">
    <location>
        <begin position="7"/>
        <end position="28"/>
    </location>
</feature>
<dbReference type="AlphaFoldDB" id="A0A9N8WEV3"/>
<evidence type="ECO:0000256" key="1">
    <source>
        <dbReference type="SAM" id="Phobius"/>
    </source>
</evidence>
<dbReference type="Proteomes" id="UP000789405">
    <property type="component" value="Unassembled WGS sequence"/>
</dbReference>
<keyword evidence="1" id="KW-1133">Transmembrane helix</keyword>
<evidence type="ECO:0000313" key="3">
    <source>
        <dbReference type="Proteomes" id="UP000789405"/>
    </source>
</evidence>
<comment type="caution">
    <text evidence="2">The sequence shown here is derived from an EMBL/GenBank/DDBJ whole genome shotgun (WGS) entry which is preliminary data.</text>
</comment>
<name>A0A9N8WEV3_9GLOM</name>
<proteinExistence type="predicted"/>
<sequence length="533" mass="62833">MQGLHILAAICVLALATYIIILPVWVVYNGKIVTDILVASFFKPKYNPATSTFECNEAKYYGEVSHTTFLEQISGFGSIAGLIFNIAVYGATSKLEETGVQTISAVINLEMLNISMDLLYFIFSFISIITNFGILKWEKLQKNSFLSKPKNFIHKKIFFFTIFFSITECFFEYAFYCTPKNVDTIFFFILTTVLTRSIASFFSNDKELKVKNIMIYGNKYKGSTDRKNKNTIDRREFVFLRLDGEEQIRKFIGQARLYLKVYRENDNKNKNPDMKDEEDIIDDDDQNMKNDVKIIEQIKEYYVYERYKDVRRFYQNKLLDPEDNKKDYNNSDEDIEKDYKISDKDSDEVSKKDSKKEYLFIKKHKYRSIIEKIIAENNEPILKYQKGLNIPGIPIIAKEIFRNAVSFVNVLEMGLFHYITYSHRSRKKFKKYKAERVKKLFINADVKKIAHYKNQDDINIDFLMNHDEGSKNTEMNLIKIDFIEASGKWFIIPELLEFFYDSKKENYGQKLREEFEFCEIIEEVLNDSSKSDQ</sequence>
<gene>
    <name evidence="2" type="ORF">DERYTH_LOCUS2207</name>
</gene>
<evidence type="ECO:0000313" key="2">
    <source>
        <dbReference type="EMBL" id="CAG8486791.1"/>
    </source>
</evidence>
<protein>
    <submittedName>
        <fullName evidence="2">13550_t:CDS:1</fullName>
    </submittedName>
</protein>
<organism evidence="2 3">
    <name type="scientific">Dentiscutata erythropus</name>
    <dbReference type="NCBI Taxonomy" id="1348616"/>
    <lineage>
        <taxon>Eukaryota</taxon>
        <taxon>Fungi</taxon>
        <taxon>Fungi incertae sedis</taxon>
        <taxon>Mucoromycota</taxon>
        <taxon>Glomeromycotina</taxon>
        <taxon>Glomeromycetes</taxon>
        <taxon>Diversisporales</taxon>
        <taxon>Gigasporaceae</taxon>
        <taxon>Dentiscutata</taxon>
    </lineage>
</organism>
<keyword evidence="3" id="KW-1185">Reference proteome</keyword>
<keyword evidence="1" id="KW-0812">Transmembrane</keyword>
<feature type="transmembrane region" description="Helical" evidence="1">
    <location>
        <begin position="182"/>
        <end position="202"/>
    </location>
</feature>
<feature type="transmembrane region" description="Helical" evidence="1">
    <location>
        <begin position="157"/>
        <end position="176"/>
    </location>
</feature>
<dbReference type="EMBL" id="CAJVPY010000676">
    <property type="protein sequence ID" value="CAG8486791.1"/>
    <property type="molecule type" value="Genomic_DNA"/>
</dbReference>